<evidence type="ECO:0000313" key="1">
    <source>
        <dbReference type="EMBL" id="MEQ2234749.1"/>
    </source>
</evidence>
<dbReference type="Proteomes" id="UP001482620">
    <property type="component" value="Unassembled WGS sequence"/>
</dbReference>
<organism evidence="1 2">
    <name type="scientific">Ilyodon furcidens</name>
    <name type="common">goldbreast splitfin</name>
    <dbReference type="NCBI Taxonomy" id="33524"/>
    <lineage>
        <taxon>Eukaryota</taxon>
        <taxon>Metazoa</taxon>
        <taxon>Chordata</taxon>
        <taxon>Craniata</taxon>
        <taxon>Vertebrata</taxon>
        <taxon>Euteleostomi</taxon>
        <taxon>Actinopterygii</taxon>
        <taxon>Neopterygii</taxon>
        <taxon>Teleostei</taxon>
        <taxon>Neoteleostei</taxon>
        <taxon>Acanthomorphata</taxon>
        <taxon>Ovalentaria</taxon>
        <taxon>Atherinomorphae</taxon>
        <taxon>Cyprinodontiformes</taxon>
        <taxon>Goodeidae</taxon>
        <taxon>Ilyodon</taxon>
    </lineage>
</organism>
<evidence type="ECO:0000313" key="2">
    <source>
        <dbReference type="Proteomes" id="UP001482620"/>
    </source>
</evidence>
<protein>
    <submittedName>
        <fullName evidence="1">Uncharacterized protein</fullName>
    </submittedName>
</protein>
<comment type="caution">
    <text evidence="1">The sequence shown here is derived from an EMBL/GenBank/DDBJ whole genome shotgun (WGS) entry which is preliminary data.</text>
</comment>
<reference evidence="1 2" key="1">
    <citation type="submission" date="2021-06" db="EMBL/GenBank/DDBJ databases">
        <authorList>
            <person name="Palmer J.M."/>
        </authorList>
    </citation>
    <scope>NUCLEOTIDE SEQUENCE [LARGE SCALE GENOMIC DNA]</scope>
    <source>
        <strain evidence="2">if_2019</strain>
        <tissue evidence="1">Muscle</tissue>
    </source>
</reference>
<accession>A0ABV0TQF8</accession>
<sequence>MKPVHPPPLLWCPPHNPPNIVIDQGTKYLCKTHLNSSTLFPLARLLLLLAVCQKQTSKRQYTISFPVHCSLPFENCCSRQSFIPQKNVTRTALALFSALFFTKKDNEASTSLK</sequence>
<proteinExistence type="predicted"/>
<name>A0ABV0TQF8_9TELE</name>
<gene>
    <name evidence="1" type="ORF">ILYODFUR_034604</name>
</gene>
<keyword evidence="2" id="KW-1185">Reference proteome</keyword>
<dbReference type="EMBL" id="JAHRIQ010041045">
    <property type="protein sequence ID" value="MEQ2234749.1"/>
    <property type="molecule type" value="Genomic_DNA"/>
</dbReference>